<dbReference type="PATRIC" id="fig|1396.428.peg.2798"/>
<dbReference type="RefSeq" id="WP_046954488.1">
    <property type="nucleotide sequence ID" value="NZ_LCYI01000017.1"/>
</dbReference>
<dbReference type="AlphaFoldDB" id="A0A0G8F402"/>
<evidence type="ECO:0000313" key="3">
    <source>
        <dbReference type="Proteomes" id="UP000035214"/>
    </source>
</evidence>
<dbReference type="EMBL" id="LCYI01000017">
    <property type="protein sequence ID" value="KLA31150.1"/>
    <property type="molecule type" value="Genomic_DNA"/>
</dbReference>
<dbReference type="Pfam" id="PF14567">
    <property type="entry name" value="SUKH_5"/>
    <property type="match status" value="1"/>
</dbReference>
<dbReference type="InterPro" id="IPR037883">
    <property type="entry name" value="Knr4/Smi1-like_sf"/>
</dbReference>
<dbReference type="Proteomes" id="UP000035214">
    <property type="component" value="Unassembled WGS sequence"/>
</dbReference>
<name>A0A0G8F402_BACCE</name>
<dbReference type="Gene3D" id="3.40.1580.10">
    <property type="entry name" value="SMI1/KNR4-like"/>
    <property type="match status" value="1"/>
</dbReference>
<evidence type="ECO:0000313" key="2">
    <source>
        <dbReference type="EMBL" id="KLA31150.1"/>
    </source>
</evidence>
<protein>
    <recommendedName>
        <fullName evidence="1">Knr4/Smi1-like domain-containing protein</fullName>
    </recommendedName>
</protein>
<dbReference type="InterPro" id="IPR018958">
    <property type="entry name" value="Knr4/Smi1-like_dom"/>
</dbReference>
<comment type="caution">
    <text evidence="2">The sequence shown here is derived from an EMBL/GenBank/DDBJ whole genome shotgun (WGS) entry which is preliminary data.</text>
</comment>
<dbReference type="SMART" id="SM00860">
    <property type="entry name" value="SMI1_KNR4"/>
    <property type="match status" value="1"/>
</dbReference>
<reference evidence="2 3" key="1">
    <citation type="submission" date="2015-04" db="EMBL/GenBank/DDBJ databases">
        <title>Draft Genome Sequences of Eight Spore-Forming Food Isolates of Bacillus cereus Genome sequencing.</title>
        <authorList>
            <person name="Krawcyk A.O."/>
            <person name="de Jong A."/>
            <person name="Eijlander R.T."/>
            <person name="Berendsen E.M."/>
            <person name="Holsappel S."/>
            <person name="Wells-Bennik M."/>
            <person name="Kuipers O.P."/>
        </authorList>
    </citation>
    <scope>NUCLEOTIDE SEQUENCE [LARGE SCALE GENOMIC DNA]</scope>
    <source>
        <strain evidence="2 3">B4077</strain>
    </source>
</reference>
<gene>
    <name evidence="2" type="ORF">B4077_3418</name>
</gene>
<feature type="domain" description="Knr4/Smi1-like" evidence="1">
    <location>
        <begin position="21"/>
        <end position="137"/>
    </location>
</feature>
<accession>A0A0G8F402</accession>
<organism evidence="2 3">
    <name type="scientific">Bacillus cereus</name>
    <dbReference type="NCBI Taxonomy" id="1396"/>
    <lineage>
        <taxon>Bacteria</taxon>
        <taxon>Bacillati</taxon>
        <taxon>Bacillota</taxon>
        <taxon>Bacilli</taxon>
        <taxon>Bacillales</taxon>
        <taxon>Bacillaceae</taxon>
        <taxon>Bacillus</taxon>
        <taxon>Bacillus cereus group</taxon>
    </lineage>
</organism>
<sequence>MNEKILSIISTYKKDGDFMGGVNEDTIRQAARMLSITFPSTYHSFLKQYGSGGLDGMDIHGCETTAADSSVVYHTKLYRETYNLPEQYIVLNDIDGTVTCLDTNQMKDGECPVVFWSRFSKELYAITYENFSDYLLDSLHESIDNLYDED</sequence>
<evidence type="ECO:0000259" key="1">
    <source>
        <dbReference type="SMART" id="SM00860"/>
    </source>
</evidence>
<dbReference type="SUPFAM" id="SSF160631">
    <property type="entry name" value="SMI1/KNR4-like"/>
    <property type="match status" value="1"/>
</dbReference>
<proteinExistence type="predicted"/>